<proteinExistence type="predicted"/>
<name>A0A504Y7S9_FASGI</name>
<evidence type="ECO:0000256" key="1">
    <source>
        <dbReference type="ARBA" id="ARBA00022723"/>
    </source>
</evidence>
<evidence type="ECO:0000256" key="3">
    <source>
        <dbReference type="ARBA" id="ARBA00022833"/>
    </source>
</evidence>
<gene>
    <name evidence="8" type="ORF">FGIG_04458</name>
</gene>
<reference evidence="8 9" key="1">
    <citation type="submission" date="2019-04" db="EMBL/GenBank/DDBJ databases">
        <title>Annotation for the trematode Fasciola gigantica.</title>
        <authorList>
            <person name="Choi Y.-J."/>
        </authorList>
    </citation>
    <scope>NUCLEOTIDE SEQUENCE [LARGE SCALE GENOMIC DNA]</scope>
    <source>
        <strain evidence="8">Uganda_cow_1</strain>
    </source>
</reference>
<dbReference type="Gene3D" id="2.10.110.10">
    <property type="entry name" value="Cysteine Rich Protein"/>
    <property type="match status" value="2"/>
</dbReference>
<dbReference type="InterPro" id="IPR001781">
    <property type="entry name" value="Znf_LIM"/>
</dbReference>
<evidence type="ECO:0000256" key="2">
    <source>
        <dbReference type="ARBA" id="ARBA00022737"/>
    </source>
</evidence>
<feature type="domain" description="LIM zinc-binding" evidence="7">
    <location>
        <begin position="67"/>
        <end position="129"/>
    </location>
</feature>
<protein>
    <submittedName>
        <fullName evidence="8">LIM domain transcription factor LMO4-B</fullName>
    </submittedName>
</protein>
<comment type="caution">
    <text evidence="8">The sequence shown here is derived from an EMBL/GenBank/DDBJ whole genome shotgun (WGS) entry which is preliminary data.</text>
</comment>
<dbReference type="OrthoDB" id="6352355at2759"/>
<dbReference type="PANTHER" id="PTHR45787">
    <property type="entry name" value="LD11652P"/>
    <property type="match status" value="1"/>
</dbReference>
<keyword evidence="1 5" id="KW-0479">Metal-binding</keyword>
<dbReference type="PROSITE" id="PS50023">
    <property type="entry name" value="LIM_DOMAIN_2"/>
    <property type="match status" value="2"/>
</dbReference>
<dbReference type="AlphaFoldDB" id="A0A504Y7S9"/>
<dbReference type="SUPFAM" id="SSF57716">
    <property type="entry name" value="Glucocorticoid receptor-like (DNA-binding domain)"/>
    <property type="match status" value="4"/>
</dbReference>
<evidence type="ECO:0000259" key="7">
    <source>
        <dbReference type="PROSITE" id="PS50023"/>
    </source>
</evidence>
<evidence type="ECO:0000313" key="8">
    <source>
        <dbReference type="EMBL" id="TPP57552.1"/>
    </source>
</evidence>
<accession>A0A504Y7S9</accession>
<dbReference type="PANTHER" id="PTHR45787:SF13">
    <property type="entry name" value="LD11652P"/>
    <property type="match status" value="1"/>
</dbReference>
<feature type="domain" description="LIM zinc-binding" evidence="7">
    <location>
        <begin position="3"/>
        <end position="65"/>
    </location>
</feature>
<dbReference type="Proteomes" id="UP000316759">
    <property type="component" value="Unassembled WGS sequence"/>
</dbReference>
<dbReference type="InterPro" id="IPR050945">
    <property type="entry name" value="LMO_RBTN_TF"/>
</dbReference>
<dbReference type="Pfam" id="PF00412">
    <property type="entry name" value="LIM"/>
    <property type="match status" value="2"/>
</dbReference>
<keyword evidence="4 5" id="KW-0440">LIM domain</keyword>
<sequence>MAIVCAACGCPIMDRTLLSVLDRFWHTACLNCSCCGLRLDELGPSVFVRENMLLCRQDYLRLFGLSGTCAKCRQKIPPDELVMRCQEHVYHVNCFVCVQCHTPLHPGDKVCVINGNLFCEHEFPNIFSSHCLSPGISVTNMKNPRLAMHPAGSMQSDLVRGLVVQKSLNNGASMNAVVGNRPSMINSGMLRSSPGHIQQLGPGFMDGSQPAGMDVPYSILPITQSELAMVINNDRNNNSHPSSPNFPYISGPPVTTTTAAVTMVNQNFTERSPSSGPGLSFSDPDSGSFNGVTDSITLVSSMSTEKSIKISGTTGTQSSSSSSDAPTGRKKQKKVDSRRCPPLRVC</sequence>
<keyword evidence="3 5" id="KW-0862">Zinc</keyword>
<keyword evidence="9" id="KW-1185">Reference proteome</keyword>
<dbReference type="SMART" id="SM00132">
    <property type="entry name" value="LIM"/>
    <property type="match status" value="2"/>
</dbReference>
<dbReference type="STRING" id="46835.A0A504Y7S9"/>
<feature type="region of interest" description="Disordered" evidence="6">
    <location>
        <begin position="268"/>
        <end position="287"/>
    </location>
</feature>
<feature type="compositionally biased region" description="Low complexity" evidence="6">
    <location>
        <begin position="311"/>
        <end position="323"/>
    </location>
</feature>
<dbReference type="EMBL" id="SUNJ01013039">
    <property type="protein sequence ID" value="TPP57552.1"/>
    <property type="molecule type" value="Genomic_DNA"/>
</dbReference>
<evidence type="ECO:0000256" key="5">
    <source>
        <dbReference type="PROSITE-ProRule" id="PRU00125"/>
    </source>
</evidence>
<dbReference type="GO" id="GO:0046872">
    <property type="term" value="F:metal ion binding"/>
    <property type="evidence" value="ECO:0007669"/>
    <property type="project" value="UniProtKB-KW"/>
</dbReference>
<evidence type="ECO:0000313" key="9">
    <source>
        <dbReference type="Proteomes" id="UP000316759"/>
    </source>
</evidence>
<keyword evidence="2" id="KW-0677">Repeat</keyword>
<feature type="region of interest" description="Disordered" evidence="6">
    <location>
        <begin position="304"/>
        <end position="346"/>
    </location>
</feature>
<evidence type="ECO:0000256" key="6">
    <source>
        <dbReference type="SAM" id="MobiDB-lite"/>
    </source>
</evidence>
<organism evidence="8 9">
    <name type="scientific">Fasciola gigantica</name>
    <name type="common">Giant liver fluke</name>
    <dbReference type="NCBI Taxonomy" id="46835"/>
    <lineage>
        <taxon>Eukaryota</taxon>
        <taxon>Metazoa</taxon>
        <taxon>Spiralia</taxon>
        <taxon>Lophotrochozoa</taxon>
        <taxon>Platyhelminthes</taxon>
        <taxon>Trematoda</taxon>
        <taxon>Digenea</taxon>
        <taxon>Plagiorchiida</taxon>
        <taxon>Echinostomata</taxon>
        <taxon>Echinostomatoidea</taxon>
        <taxon>Fasciolidae</taxon>
        <taxon>Fasciola</taxon>
    </lineage>
</organism>
<evidence type="ECO:0000256" key="4">
    <source>
        <dbReference type="ARBA" id="ARBA00023038"/>
    </source>
</evidence>
<dbReference type="PROSITE" id="PS00478">
    <property type="entry name" value="LIM_DOMAIN_1"/>
    <property type="match status" value="2"/>
</dbReference>